<gene>
    <name evidence="1" type="ORF">QAD02_001632</name>
</gene>
<reference evidence="1" key="1">
    <citation type="submission" date="2023-04" db="EMBL/GenBank/DDBJ databases">
        <title>A chromosome-level genome assembly of the parasitoid wasp Eretmocerus hayati.</title>
        <authorList>
            <person name="Zhong Y."/>
            <person name="Liu S."/>
            <person name="Liu Y."/>
        </authorList>
    </citation>
    <scope>NUCLEOTIDE SEQUENCE</scope>
    <source>
        <strain evidence="1">ZJU_SS_LIU_2023</strain>
    </source>
</reference>
<sequence length="610" mass="70421">MAAVGGDEVEQFNAQVLYREWGRRFTVLQKFLKGIYYYKKSTEFGDENFLWTLLGLAEALKKSGQFKEAAEVAEKCMNIDPSHLGAYYTRMEALYDVAEFCMSLVYAQRGARRRSSFKPAVLLANGTVDDCVGKRVPPDTLRKLYPWIYSLERHRDEAKKRLLDEEDEFDGIDEEQMRFKINDPDSRLRRHRAKLDRLLAALYLGASCDDKFFLGDMIHLPALNSANKASGAKLMTATKDCLKRQQSQQEALRMRRPLYALKARLEALQTCGMKIEACQELMLKSCLANQLARFMLRKIHEARLARDYPLFFQLVERAKVNLDSWSLRLCPQRDRYLNALYQMVARAYLDPRNVARFADEDKKIAYIRRSLGLKGPRLPRDEYLAWPPNLNLRRAVLACRDRLALTKNPFEMLWLFHELCKLKLEKKRFDMARFYSKKLRDLGEEMGLEEWVLNATHVLVRIELAQNNRAEAKDACTVCIESARKLGSCVLMDFYERAIDFIDSLDFSARLSDDDSIAARQKLIISLAPVELRPETSLLLRAIDAVKPNRRLSVMPGCKPKPRKDGLVSSKKTIMAKPVPNFEKEVNRSLLKKFSPSKTVLGQIDFSLYD</sequence>
<keyword evidence="2" id="KW-1185">Reference proteome</keyword>
<name>A0ACC2NGQ3_9HYME</name>
<comment type="caution">
    <text evidence="1">The sequence shown here is derived from an EMBL/GenBank/DDBJ whole genome shotgun (WGS) entry which is preliminary data.</text>
</comment>
<dbReference type="EMBL" id="CM056743">
    <property type="protein sequence ID" value="KAJ8670373.1"/>
    <property type="molecule type" value="Genomic_DNA"/>
</dbReference>
<dbReference type="Proteomes" id="UP001239111">
    <property type="component" value="Chromosome 3"/>
</dbReference>
<accession>A0ACC2NGQ3</accession>
<evidence type="ECO:0000313" key="1">
    <source>
        <dbReference type="EMBL" id="KAJ8670373.1"/>
    </source>
</evidence>
<organism evidence="1 2">
    <name type="scientific">Eretmocerus hayati</name>
    <dbReference type="NCBI Taxonomy" id="131215"/>
    <lineage>
        <taxon>Eukaryota</taxon>
        <taxon>Metazoa</taxon>
        <taxon>Ecdysozoa</taxon>
        <taxon>Arthropoda</taxon>
        <taxon>Hexapoda</taxon>
        <taxon>Insecta</taxon>
        <taxon>Pterygota</taxon>
        <taxon>Neoptera</taxon>
        <taxon>Endopterygota</taxon>
        <taxon>Hymenoptera</taxon>
        <taxon>Apocrita</taxon>
        <taxon>Proctotrupomorpha</taxon>
        <taxon>Chalcidoidea</taxon>
        <taxon>Aphelinidae</taxon>
        <taxon>Aphelininae</taxon>
        <taxon>Eretmocerus</taxon>
    </lineage>
</organism>
<proteinExistence type="predicted"/>
<protein>
    <submittedName>
        <fullName evidence="1">Uncharacterized protein</fullName>
    </submittedName>
</protein>
<evidence type="ECO:0000313" key="2">
    <source>
        <dbReference type="Proteomes" id="UP001239111"/>
    </source>
</evidence>